<reference evidence="1 2" key="1">
    <citation type="submission" date="2023-12" db="EMBL/GenBank/DDBJ databases">
        <title>A high-quality genome assembly for Dillenia turbinata (Dilleniales).</title>
        <authorList>
            <person name="Chanderbali A."/>
        </authorList>
    </citation>
    <scope>NUCLEOTIDE SEQUENCE [LARGE SCALE GENOMIC DNA]</scope>
    <source>
        <strain evidence="1">LSX21</strain>
        <tissue evidence="1">Leaf</tissue>
    </source>
</reference>
<dbReference type="EMBL" id="JBAMMX010000002">
    <property type="protein sequence ID" value="KAK6946010.1"/>
    <property type="molecule type" value="Genomic_DNA"/>
</dbReference>
<evidence type="ECO:0000313" key="2">
    <source>
        <dbReference type="Proteomes" id="UP001370490"/>
    </source>
</evidence>
<name>A0AAN8W4M7_9MAGN</name>
<comment type="caution">
    <text evidence="1">The sequence shown here is derived from an EMBL/GenBank/DDBJ whole genome shotgun (WGS) entry which is preliminary data.</text>
</comment>
<organism evidence="1 2">
    <name type="scientific">Dillenia turbinata</name>
    <dbReference type="NCBI Taxonomy" id="194707"/>
    <lineage>
        <taxon>Eukaryota</taxon>
        <taxon>Viridiplantae</taxon>
        <taxon>Streptophyta</taxon>
        <taxon>Embryophyta</taxon>
        <taxon>Tracheophyta</taxon>
        <taxon>Spermatophyta</taxon>
        <taxon>Magnoliopsida</taxon>
        <taxon>eudicotyledons</taxon>
        <taxon>Gunneridae</taxon>
        <taxon>Pentapetalae</taxon>
        <taxon>Dilleniales</taxon>
        <taxon>Dilleniaceae</taxon>
        <taxon>Dillenia</taxon>
    </lineage>
</organism>
<evidence type="ECO:0000313" key="1">
    <source>
        <dbReference type="EMBL" id="KAK6946010.1"/>
    </source>
</evidence>
<dbReference type="Proteomes" id="UP001370490">
    <property type="component" value="Unassembled WGS sequence"/>
</dbReference>
<sequence length="131" mass="14744">MRCMHAEHGNSTYYSKAKYFASPMYLRLVSSTPWAGTDGKRPVKLPMLKDIPTKQFSTPMPLPSMKQNIAERVHIQGSKQSSEVTILSGINLREEDKQLFVDLEGARRSSKAVSCSVEGEGRRLVLQKYPL</sequence>
<keyword evidence="2" id="KW-1185">Reference proteome</keyword>
<dbReference type="AlphaFoldDB" id="A0AAN8W4M7"/>
<accession>A0AAN8W4M7</accession>
<protein>
    <submittedName>
        <fullName evidence="1">Uncharacterized protein</fullName>
    </submittedName>
</protein>
<gene>
    <name evidence="1" type="ORF">RJ641_013554</name>
</gene>
<proteinExistence type="predicted"/>